<accession>A0ACC3LU83</accession>
<reference evidence="1 2" key="1">
    <citation type="journal article" date="2014" name="Nature">
        <title>The genome of Eucalyptus grandis.</title>
        <authorList>
            <person name="Myburg A.A."/>
            <person name="Grattapaglia D."/>
            <person name="Tuskan G.A."/>
            <person name="Hellsten U."/>
            <person name="Hayes R.D."/>
            <person name="Grimwood J."/>
            <person name="Jenkins J."/>
            <person name="Lindquist E."/>
            <person name="Tice H."/>
            <person name="Bauer D."/>
            <person name="Goodstein D.M."/>
            <person name="Dubchak I."/>
            <person name="Poliakov A."/>
            <person name="Mizrachi E."/>
            <person name="Kullan A.R."/>
            <person name="Hussey S.G."/>
            <person name="Pinard D."/>
            <person name="van der Merwe K."/>
            <person name="Singh P."/>
            <person name="van Jaarsveld I."/>
            <person name="Silva-Junior O.B."/>
            <person name="Togawa R.C."/>
            <person name="Pappas M.R."/>
            <person name="Faria D.A."/>
            <person name="Sansaloni C.P."/>
            <person name="Petroli C.D."/>
            <person name="Yang X."/>
            <person name="Ranjan P."/>
            <person name="Tschaplinski T.J."/>
            <person name="Ye C.Y."/>
            <person name="Li T."/>
            <person name="Sterck L."/>
            <person name="Vanneste K."/>
            <person name="Murat F."/>
            <person name="Soler M."/>
            <person name="Clemente H.S."/>
            <person name="Saidi N."/>
            <person name="Cassan-Wang H."/>
            <person name="Dunand C."/>
            <person name="Hefer C.A."/>
            <person name="Bornberg-Bauer E."/>
            <person name="Kersting A.R."/>
            <person name="Vining K."/>
            <person name="Amarasinghe V."/>
            <person name="Ranik M."/>
            <person name="Naithani S."/>
            <person name="Elser J."/>
            <person name="Boyd A.E."/>
            <person name="Liston A."/>
            <person name="Spatafora J.W."/>
            <person name="Dharmwardhana P."/>
            <person name="Raja R."/>
            <person name="Sullivan C."/>
            <person name="Romanel E."/>
            <person name="Alves-Ferreira M."/>
            <person name="Kulheim C."/>
            <person name="Foley W."/>
            <person name="Carocha V."/>
            <person name="Paiva J."/>
            <person name="Kudrna D."/>
            <person name="Brommonschenkel S.H."/>
            <person name="Pasquali G."/>
            <person name="Byrne M."/>
            <person name="Rigault P."/>
            <person name="Tibbits J."/>
            <person name="Spokevicius A."/>
            <person name="Jones R.C."/>
            <person name="Steane D.A."/>
            <person name="Vaillancourt R.E."/>
            <person name="Potts B.M."/>
            <person name="Joubert F."/>
            <person name="Barry K."/>
            <person name="Pappas G.J."/>
            <person name="Strauss S.H."/>
            <person name="Jaiswal P."/>
            <person name="Grima-Pettenati J."/>
            <person name="Salse J."/>
            <person name="Van de Peer Y."/>
            <person name="Rokhsar D.S."/>
            <person name="Schmutz J."/>
        </authorList>
    </citation>
    <scope>NUCLEOTIDE SEQUENCE [LARGE SCALE GENOMIC DNA]</scope>
    <source>
        <strain evidence="2">cv. BRASUZ1</strain>
        <tissue evidence="1">Leaf extractions</tissue>
    </source>
</reference>
<dbReference type="EMBL" id="CM064436">
    <property type="protein sequence ID" value="KAK3442052.1"/>
    <property type="molecule type" value="Genomic_DNA"/>
</dbReference>
<organism evidence="1 2">
    <name type="scientific">Eucalyptus grandis</name>
    <name type="common">Flooded gum</name>
    <dbReference type="NCBI Taxonomy" id="71139"/>
    <lineage>
        <taxon>Eukaryota</taxon>
        <taxon>Viridiplantae</taxon>
        <taxon>Streptophyta</taxon>
        <taxon>Embryophyta</taxon>
        <taxon>Tracheophyta</taxon>
        <taxon>Spermatophyta</taxon>
        <taxon>Magnoliopsida</taxon>
        <taxon>eudicotyledons</taxon>
        <taxon>Gunneridae</taxon>
        <taxon>Pentapetalae</taxon>
        <taxon>rosids</taxon>
        <taxon>malvids</taxon>
        <taxon>Myrtales</taxon>
        <taxon>Myrtaceae</taxon>
        <taxon>Myrtoideae</taxon>
        <taxon>Eucalypteae</taxon>
        <taxon>Eucalyptus</taxon>
    </lineage>
</organism>
<name>A0ACC3LU83_EUCGR</name>
<evidence type="ECO:0000313" key="1">
    <source>
        <dbReference type="EMBL" id="KAK3442052.1"/>
    </source>
</evidence>
<evidence type="ECO:0000313" key="2">
    <source>
        <dbReference type="Proteomes" id="UP000030711"/>
    </source>
</evidence>
<protein>
    <submittedName>
        <fullName evidence="1">Uncharacterized protein</fullName>
    </submittedName>
</protein>
<sequence length="226" mass="25176">MAKKVEGSFQSLTKPSSRPQLIWGTIIQILQQFTGINVIMFYAPVLFQTMGFGSDASLLSAVVTGLINVVSTFIAIFTVDRCGRKVLLIEAAIQMLVAQCTMGITLAIHLKSTNEIPKGNALFVVFLVSFFVAGFAWSWGPLGWLIPSEIYPLETQNADFFFAVGMNMLCNFIIAQCLDHALRHEIGDFFFFSAWIVVTGCFATFMLPVTKGIPIDEMNERDWKKH</sequence>
<proteinExistence type="predicted"/>
<dbReference type="Proteomes" id="UP000030711">
    <property type="component" value="Chromosome 2"/>
</dbReference>
<keyword evidence="2" id="KW-1185">Reference proteome</keyword>
<gene>
    <name evidence="1" type="ORF">EUGRSUZ_B02288</name>
</gene>
<feature type="non-terminal residue" evidence="1">
    <location>
        <position position="226"/>
    </location>
</feature>
<comment type="caution">
    <text evidence="1">The sequence shown here is derived from an EMBL/GenBank/DDBJ whole genome shotgun (WGS) entry which is preliminary data.</text>
</comment>